<evidence type="ECO:0000313" key="12">
    <source>
        <dbReference type="Proteomes" id="UP000015453"/>
    </source>
</evidence>
<evidence type="ECO:0000256" key="4">
    <source>
        <dbReference type="ARBA" id="ARBA00023015"/>
    </source>
</evidence>
<keyword evidence="1" id="KW-0479">Metal-binding</keyword>
<evidence type="ECO:0000256" key="6">
    <source>
        <dbReference type="ARBA" id="ARBA00023163"/>
    </source>
</evidence>
<evidence type="ECO:0000259" key="10">
    <source>
        <dbReference type="PROSITE" id="PS50884"/>
    </source>
</evidence>
<keyword evidence="3" id="KW-0862">Zinc</keyword>
<dbReference type="InterPro" id="IPR045174">
    <property type="entry name" value="Dof"/>
</dbReference>
<sequence>ETEENQPKPLEQVPVPLQCPRCGSLDTKFRYFNNHNFAQPRHYCRTCKRQWTAGGNLRNIPAGGKTKQTEASSSRTNHTFRLAQTSLREGEPGKIHQPPQSFERSNLQWITDLP</sequence>
<proteinExistence type="predicted"/>
<comment type="subcellular location">
    <subcellularLocation>
        <location evidence="8">Nucleus</location>
    </subcellularLocation>
</comment>
<feature type="non-terminal residue" evidence="11">
    <location>
        <position position="1"/>
    </location>
</feature>
<keyword evidence="12" id="KW-1185">Reference proteome</keyword>
<evidence type="ECO:0000256" key="2">
    <source>
        <dbReference type="ARBA" id="ARBA00022771"/>
    </source>
</evidence>
<dbReference type="EMBL" id="AUSU01008509">
    <property type="protein sequence ID" value="EPS59263.1"/>
    <property type="molecule type" value="Genomic_DNA"/>
</dbReference>
<dbReference type="InterPro" id="IPR003851">
    <property type="entry name" value="Znf_Dof"/>
</dbReference>
<keyword evidence="5 8" id="KW-0238">DNA-binding</keyword>
<comment type="caution">
    <text evidence="11">The sequence shown here is derived from an EMBL/GenBank/DDBJ whole genome shotgun (WGS) entry which is preliminary data.</text>
</comment>
<feature type="region of interest" description="Disordered" evidence="9">
    <location>
        <begin position="84"/>
        <end position="114"/>
    </location>
</feature>
<dbReference type="PROSITE" id="PS50884">
    <property type="entry name" value="ZF_DOF_2"/>
    <property type="match status" value="1"/>
</dbReference>
<feature type="non-terminal residue" evidence="11">
    <location>
        <position position="114"/>
    </location>
</feature>
<evidence type="ECO:0000256" key="7">
    <source>
        <dbReference type="ARBA" id="ARBA00023242"/>
    </source>
</evidence>
<dbReference type="Pfam" id="PF02701">
    <property type="entry name" value="Zn_ribbon_Dof"/>
    <property type="match status" value="1"/>
</dbReference>
<evidence type="ECO:0000256" key="3">
    <source>
        <dbReference type="ARBA" id="ARBA00022833"/>
    </source>
</evidence>
<dbReference type="PANTHER" id="PTHR31089:SF22">
    <property type="entry name" value="CYCLIC DOF FACTOR 4"/>
    <property type="match status" value="1"/>
</dbReference>
<feature type="region of interest" description="Disordered" evidence="9">
    <location>
        <begin position="58"/>
        <end position="77"/>
    </location>
</feature>
<gene>
    <name evidence="11" type="ORF">M569_15545</name>
</gene>
<evidence type="ECO:0000256" key="1">
    <source>
        <dbReference type="ARBA" id="ARBA00022723"/>
    </source>
</evidence>
<dbReference type="GO" id="GO:0003677">
    <property type="term" value="F:DNA binding"/>
    <property type="evidence" value="ECO:0007669"/>
    <property type="project" value="UniProtKB-UniRule"/>
</dbReference>
<dbReference type="GO" id="GO:0008270">
    <property type="term" value="F:zinc ion binding"/>
    <property type="evidence" value="ECO:0007669"/>
    <property type="project" value="UniProtKB-KW"/>
</dbReference>
<feature type="compositionally biased region" description="Polar residues" evidence="9">
    <location>
        <begin position="98"/>
        <end position="114"/>
    </location>
</feature>
<feature type="domain" description="Dof-type" evidence="10">
    <location>
        <begin position="17"/>
        <end position="71"/>
    </location>
</feature>
<dbReference type="OrthoDB" id="1927254at2759"/>
<organism evidence="11 12">
    <name type="scientific">Genlisea aurea</name>
    <dbReference type="NCBI Taxonomy" id="192259"/>
    <lineage>
        <taxon>Eukaryota</taxon>
        <taxon>Viridiplantae</taxon>
        <taxon>Streptophyta</taxon>
        <taxon>Embryophyta</taxon>
        <taxon>Tracheophyta</taxon>
        <taxon>Spermatophyta</taxon>
        <taxon>Magnoliopsida</taxon>
        <taxon>eudicotyledons</taxon>
        <taxon>Gunneridae</taxon>
        <taxon>Pentapetalae</taxon>
        <taxon>asterids</taxon>
        <taxon>lamiids</taxon>
        <taxon>Lamiales</taxon>
        <taxon>Lentibulariaceae</taxon>
        <taxon>Genlisea</taxon>
    </lineage>
</organism>
<dbReference type="Proteomes" id="UP000015453">
    <property type="component" value="Unassembled WGS sequence"/>
</dbReference>
<evidence type="ECO:0000256" key="5">
    <source>
        <dbReference type="ARBA" id="ARBA00023125"/>
    </source>
</evidence>
<keyword evidence="6" id="KW-0804">Transcription</keyword>
<reference evidence="11 12" key="1">
    <citation type="journal article" date="2013" name="BMC Genomics">
        <title>The miniature genome of a carnivorous plant Genlisea aurea contains a low number of genes and short non-coding sequences.</title>
        <authorList>
            <person name="Leushkin E.V."/>
            <person name="Sutormin R.A."/>
            <person name="Nabieva E.R."/>
            <person name="Penin A.A."/>
            <person name="Kondrashov A.S."/>
            <person name="Logacheva M.D."/>
        </authorList>
    </citation>
    <scope>NUCLEOTIDE SEQUENCE [LARGE SCALE GENOMIC DNA]</scope>
</reference>
<accession>S8D963</accession>
<evidence type="ECO:0000256" key="8">
    <source>
        <dbReference type="PROSITE-ProRule" id="PRU00071"/>
    </source>
</evidence>
<protein>
    <recommendedName>
        <fullName evidence="10">Dof-type domain-containing protein</fullName>
    </recommendedName>
</protein>
<dbReference type="GO" id="GO:0003700">
    <property type="term" value="F:DNA-binding transcription factor activity"/>
    <property type="evidence" value="ECO:0007669"/>
    <property type="project" value="InterPro"/>
</dbReference>
<keyword evidence="2 8" id="KW-0863">Zinc-finger</keyword>
<keyword evidence="4" id="KW-0805">Transcription regulation</keyword>
<evidence type="ECO:0000313" key="11">
    <source>
        <dbReference type="EMBL" id="EPS59263.1"/>
    </source>
</evidence>
<evidence type="ECO:0000256" key="9">
    <source>
        <dbReference type="SAM" id="MobiDB-lite"/>
    </source>
</evidence>
<dbReference type="AlphaFoldDB" id="S8D963"/>
<dbReference type="GO" id="GO:0005634">
    <property type="term" value="C:nucleus"/>
    <property type="evidence" value="ECO:0007669"/>
    <property type="project" value="UniProtKB-SubCell"/>
</dbReference>
<dbReference type="PANTHER" id="PTHR31089">
    <property type="entry name" value="CYCLIC DOF FACTOR 2"/>
    <property type="match status" value="1"/>
</dbReference>
<name>S8D963_9LAMI</name>
<keyword evidence="7 8" id="KW-0539">Nucleus</keyword>